<evidence type="ECO:0000313" key="2">
    <source>
        <dbReference type="Proteomes" id="UP000479000"/>
    </source>
</evidence>
<dbReference type="Proteomes" id="UP000479000">
    <property type="component" value="Unassembled WGS sequence"/>
</dbReference>
<evidence type="ECO:0000313" key="1">
    <source>
        <dbReference type="EMBL" id="CAB0005455.1"/>
    </source>
</evidence>
<organism evidence="1 2">
    <name type="scientific">Nesidiocoris tenuis</name>
    <dbReference type="NCBI Taxonomy" id="355587"/>
    <lineage>
        <taxon>Eukaryota</taxon>
        <taxon>Metazoa</taxon>
        <taxon>Ecdysozoa</taxon>
        <taxon>Arthropoda</taxon>
        <taxon>Hexapoda</taxon>
        <taxon>Insecta</taxon>
        <taxon>Pterygota</taxon>
        <taxon>Neoptera</taxon>
        <taxon>Paraneoptera</taxon>
        <taxon>Hemiptera</taxon>
        <taxon>Heteroptera</taxon>
        <taxon>Panheteroptera</taxon>
        <taxon>Cimicomorpha</taxon>
        <taxon>Miridae</taxon>
        <taxon>Dicyphina</taxon>
        <taxon>Nesidiocoris</taxon>
    </lineage>
</organism>
<name>A0A6H5GR63_9HEMI</name>
<gene>
    <name evidence="1" type="ORF">NTEN_LOCUS10932</name>
</gene>
<accession>A0A6H5GR63</accession>
<protein>
    <submittedName>
        <fullName evidence="1">Uncharacterized protein</fullName>
    </submittedName>
</protein>
<dbReference type="EMBL" id="CADCXU010016431">
    <property type="protein sequence ID" value="CAB0005455.1"/>
    <property type="molecule type" value="Genomic_DNA"/>
</dbReference>
<reference evidence="1 2" key="1">
    <citation type="submission" date="2020-02" db="EMBL/GenBank/DDBJ databases">
        <authorList>
            <person name="Ferguson B K."/>
        </authorList>
    </citation>
    <scope>NUCLEOTIDE SEQUENCE [LARGE SCALE GENOMIC DNA]</scope>
</reference>
<keyword evidence="2" id="KW-1185">Reference proteome</keyword>
<proteinExistence type="predicted"/>
<dbReference type="AlphaFoldDB" id="A0A6H5GR63"/>
<sequence length="54" mass="6540">MFQSWRILKTDSDLKRLLTIASFDKRMFHDFPSSFGFFLRQFSSTWLIHLLVVK</sequence>